<keyword evidence="8" id="KW-0460">Magnesium</keyword>
<evidence type="ECO:0000256" key="3">
    <source>
        <dbReference type="ARBA" id="ARBA00021330"/>
    </source>
</evidence>
<dbReference type="Proteomes" id="UP000437736">
    <property type="component" value="Unassembled WGS sequence"/>
</dbReference>
<protein>
    <recommendedName>
        <fullName evidence="3">Small RNA 2'-O-methyltransferase</fullName>
        <ecNumber evidence="11">2.1.1.386</ecNumber>
    </recommendedName>
</protein>
<evidence type="ECO:0000259" key="14">
    <source>
        <dbReference type="Pfam" id="PF13649"/>
    </source>
</evidence>
<dbReference type="NCBIfam" id="TIGR04074">
    <property type="entry name" value="bacter_Hen1"/>
    <property type="match status" value="1"/>
</dbReference>
<dbReference type="InterPro" id="IPR038546">
    <property type="entry name" value="Hen1_N_sf"/>
</dbReference>
<gene>
    <name evidence="15" type="ORF">GHK86_04365</name>
</gene>
<evidence type="ECO:0000313" key="15">
    <source>
        <dbReference type="EMBL" id="MST31960.1"/>
    </source>
</evidence>
<dbReference type="InterPro" id="IPR029063">
    <property type="entry name" value="SAM-dependent_MTases_sf"/>
</dbReference>
<dbReference type="CDD" id="cd02440">
    <property type="entry name" value="AdoMet_MTases"/>
    <property type="match status" value="1"/>
</dbReference>
<accession>A0ABW9QQ60</accession>
<evidence type="ECO:0000256" key="12">
    <source>
        <dbReference type="ARBA" id="ARBA00048418"/>
    </source>
</evidence>
<dbReference type="EMBL" id="WJHE01000185">
    <property type="protein sequence ID" value="MST31960.1"/>
    <property type="molecule type" value="Genomic_DNA"/>
</dbReference>
<dbReference type="Pfam" id="PF12623">
    <property type="entry name" value="Hen1_L"/>
    <property type="match status" value="1"/>
</dbReference>
<evidence type="ECO:0000256" key="10">
    <source>
        <dbReference type="ARBA" id="ARBA00023158"/>
    </source>
</evidence>
<keyword evidence="10" id="KW-0943">RNA-mediated gene silencing</keyword>
<evidence type="ECO:0000256" key="11">
    <source>
        <dbReference type="ARBA" id="ARBA00035025"/>
    </source>
</evidence>
<feature type="domain" description="Hen1 N-terminal" evidence="13">
    <location>
        <begin position="1"/>
        <end position="243"/>
    </location>
</feature>
<dbReference type="PANTHER" id="PTHR21404">
    <property type="entry name" value="HEN1"/>
    <property type="match status" value="1"/>
</dbReference>
<comment type="cofactor">
    <cofactor evidence="1">
        <name>Mg(2+)</name>
        <dbReference type="ChEBI" id="CHEBI:18420"/>
    </cofactor>
</comment>
<keyword evidence="16" id="KW-1185">Reference proteome</keyword>
<dbReference type="EC" id="2.1.1.386" evidence="11"/>
<dbReference type="SUPFAM" id="SSF53335">
    <property type="entry name" value="S-adenosyl-L-methionine-dependent methyltransferases"/>
    <property type="match status" value="1"/>
</dbReference>
<evidence type="ECO:0000256" key="7">
    <source>
        <dbReference type="ARBA" id="ARBA00022723"/>
    </source>
</evidence>
<reference evidence="15 16" key="1">
    <citation type="submission" date="2019-11" db="EMBL/GenBank/DDBJ databases">
        <title>Acidiferrimicrobium australis gen. nov., sp. nov., an acidophilic and obligately heterotrophic, member of the Actinobacteria that catalyses dissimilatory oxido- reduction of iron isolated from metal-rich acidic water in Chile.</title>
        <authorList>
            <person name="Gonzalez D."/>
            <person name="Huber K."/>
            <person name="Hedrich S."/>
            <person name="Rojas-Villalobos C."/>
            <person name="Quatrini R."/>
            <person name="Dinamarca M.A."/>
            <person name="Schwarz A."/>
            <person name="Canales C."/>
            <person name="Nancucheo I."/>
        </authorList>
    </citation>
    <scope>NUCLEOTIDE SEQUENCE [LARGE SCALE GENOMIC DNA]</scope>
    <source>
        <strain evidence="15 16">USS-CCA1</strain>
    </source>
</reference>
<name>A0ABW9QQ60_9ACTN</name>
<dbReference type="InterPro" id="IPR041698">
    <property type="entry name" value="Methyltransf_25"/>
</dbReference>
<dbReference type="Gene3D" id="3.40.50.150">
    <property type="entry name" value="Vaccinia Virus protein VP39"/>
    <property type="match status" value="1"/>
</dbReference>
<keyword evidence="5" id="KW-0808">Transferase</keyword>
<evidence type="ECO:0000256" key="9">
    <source>
        <dbReference type="ARBA" id="ARBA00022884"/>
    </source>
</evidence>
<evidence type="ECO:0000256" key="2">
    <source>
        <dbReference type="ARBA" id="ARBA00009026"/>
    </source>
</evidence>
<dbReference type="PANTHER" id="PTHR21404:SF3">
    <property type="entry name" value="SMALL RNA 2'-O-METHYLTRANSFERASE"/>
    <property type="match status" value="1"/>
</dbReference>
<feature type="domain" description="Methyltransferase" evidence="14">
    <location>
        <begin position="293"/>
        <end position="380"/>
    </location>
</feature>
<evidence type="ECO:0000256" key="4">
    <source>
        <dbReference type="ARBA" id="ARBA00022603"/>
    </source>
</evidence>
<dbReference type="Gene3D" id="3.30.1610.20">
    <property type="entry name" value="Hen1, N-terminal domain"/>
    <property type="match status" value="1"/>
</dbReference>
<evidence type="ECO:0000259" key="13">
    <source>
        <dbReference type="Pfam" id="PF12623"/>
    </source>
</evidence>
<dbReference type="InterPro" id="IPR024026">
    <property type="entry name" value="3'-RNA_MeTfrase_Hen1_bac"/>
</dbReference>
<dbReference type="InterPro" id="IPR024740">
    <property type="entry name" value="Hen1_N"/>
</dbReference>
<keyword evidence="6" id="KW-0949">S-adenosyl-L-methionine</keyword>
<dbReference type="InterPro" id="IPR026610">
    <property type="entry name" value="Hen1"/>
</dbReference>
<comment type="similarity">
    <text evidence="2">Belongs to the methyltransferase superfamily. HEN1 family.</text>
</comment>
<dbReference type="Pfam" id="PF13649">
    <property type="entry name" value="Methyltransf_25"/>
    <property type="match status" value="1"/>
</dbReference>
<evidence type="ECO:0000256" key="8">
    <source>
        <dbReference type="ARBA" id="ARBA00022842"/>
    </source>
</evidence>
<keyword evidence="4" id="KW-0489">Methyltransferase</keyword>
<comment type="catalytic activity">
    <reaction evidence="12">
        <text>small RNA 3'-end nucleotide + S-adenosyl-L-methionine = small RNA 3'-end 2'-O-methylnucleotide + S-adenosyl-L-homocysteine + H(+)</text>
        <dbReference type="Rhea" id="RHEA:37887"/>
        <dbReference type="Rhea" id="RHEA-COMP:10415"/>
        <dbReference type="Rhea" id="RHEA-COMP:10416"/>
        <dbReference type="ChEBI" id="CHEBI:15378"/>
        <dbReference type="ChEBI" id="CHEBI:57856"/>
        <dbReference type="ChEBI" id="CHEBI:59789"/>
        <dbReference type="ChEBI" id="CHEBI:74896"/>
        <dbReference type="ChEBI" id="CHEBI:74898"/>
        <dbReference type="EC" id="2.1.1.386"/>
    </reaction>
</comment>
<sequence>MLLSISTTHAPATDLGFLLHKHPDRAHEASLPFGRARVVYPEASAARCTAALLVDVDPVGLVRGRNGGPRGRDASLEQYVNDRPYAASSFLSVALGKLFGTALSGRSKDRPDLAGEALPFEVHLPVLPCRGGEPVLHALWEPLGYEVAASGRALDDDFPEWGPSPYLDVRLSATVKTQDLLQHLYVLLPVLDDDKHYWVGDDEVDKLLRRGGEWLAGHPERDLITRRYLRHDRRLATAALARLVEADGAVDDPDAQAEARDAEEEAVERPLSLNAQRLDAVIAAVRAAGARSVIDLGCGQGTLLGRLLRDTDARLAGVDVSHRSLEVAARRLHLETMAPRQRERIELFQGALTYRDARLAGFDVATIVEVVEHLDPPRLGPFERAVWGYARPATVVVTTPNREYNRLFPTLPAGHLRHRDHRFEWTRAELATWAAGVADRHGYTVQLTGIGAEDPDAGQPTQMAVFSRAGGR</sequence>
<proteinExistence type="inferred from homology"/>
<organism evidence="15 16">
    <name type="scientific">Acidiferrimicrobium australe</name>
    <dbReference type="NCBI Taxonomy" id="2664430"/>
    <lineage>
        <taxon>Bacteria</taxon>
        <taxon>Bacillati</taxon>
        <taxon>Actinomycetota</taxon>
        <taxon>Acidimicrobiia</taxon>
        <taxon>Acidimicrobiales</taxon>
        <taxon>Acidimicrobiaceae</taxon>
        <taxon>Acidiferrimicrobium</taxon>
    </lineage>
</organism>
<keyword evidence="7" id="KW-0479">Metal-binding</keyword>
<evidence type="ECO:0000256" key="5">
    <source>
        <dbReference type="ARBA" id="ARBA00022679"/>
    </source>
</evidence>
<keyword evidence="9" id="KW-0694">RNA-binding</keyword>
<comment type="caution">
    <text evidence="15">The sequence shown here is derived from an EMBL/GenBank/DDBJ whole genome shotgun (WGS) entry which is preliminary data.</text>
</comment>
<evidence type="ECO:0000256" key="6">
    <source>
        <dbReference type="ARBA" id="ARBA00022691"/>
    </source>
</evidence>
<evidence type="ECO:0000256" key="1">
    <source>
        <dbReference type="ARBA" id="ARBA00001946"/>
    </source>
</evidence>
<evidence type="ECO:0000313" key="16">
    <source>
        <dbReference type="Proteomes" id="UP000437736"/>
    </source>
</evidence>